<proteinExistence type="inferred from homology"/>
<dbReference type="EMBL" id="GL376585">
    <property type="status" value="NOT_ANNOTATED_CDS"/>
    <property type="molecule type" value="Genomic_DNA"/>
</dbReference>
<evidence type="ECO:0008006" key="5">
    <source>
        <dbReference type="Google" id="ProtNLM"/>
    </source>
</evidence>
<dbReference type="STRING" id="431595.K3WRY7"/>
<organism evidence="3 4">
    <name type="scientific">Globisporangium ultimum (strain ATCC 200006 / CBS 805.95 / DAOM BR144)</name>
    <name type="common">Pythium ultimum</name>
    <dbReference type="NCBI Taxonomy" id="431595"/>
    <lineage>
        <taxon>Eukaryota</taxon>
        <taxon>Sar</taxon>
        <taxon>Stramenopiles</taxon>
        <taxon>Oomycota</taxon>
        <taxon>Peronosporomycetes</taxon>
        <taxon>Pythiales</taxon>
        <taxon>Pythiaceae</taxon>
        <taxon>Globisporangium</taxon>
    </lineage>
</organism>
<evidence type="ECO:0000256" key="1">
    <source>
        <dbReference type="ARBA" id="ARBA00005446"/>
    </source>
</evidence>
<keyword evidence="2" id="KW-0812">Transmembrane</keyword>
<keyword evidence="2" id="KW-0472">Membrane</keyword>
<dbReference type="PANTHER" id="PTHR13710">
    <property type="entry name" value="DNA HELICASE RECQ FAMILY MEMBER"/>
    <property type="match status" value="1"/>
</dbReference>
<accession>K3WRY7</accession>
<dbReference type="GO" id="GO:0009378">
    <property type="term" value="F:four-way junction helicase activity"/>
    <property type="evidence" value="ECO:0007669"/>
    <property type="project" value="TreeGrafter"/>
</dbReference>
<dbReference type="GO" id="GO:0005737">
    <property type="term" value="C:cytoplasm"/>
    <property type="evidence" value="ECO:0007669"/>
    <property type="project" value="TreeGrafter"/>
</dbReference>
<dbReference type="AlphaFoldDB" id="K3WRY7"/>
<dbReference type="Proteomes" id="UP000019132">
    <property type="component" value="Unassembled WGS sequence"/>
</dbReference>
<evidence type="ECO:0000313" key="3">
    <source>
        <dbReference type="EnsemblProtists" id="PYU1_T007731"/>
    </source>
</evidence>
<dbReference type="GO" id="GO:0000724">
    <property type="term" value="P:double-strand break repair via homologous recombination"/>
    <property type="evidence" value="ECO:0007669"/>
    <property type="project" value="TreeGrafter"/>
</dbReference>
<dbReference type="eggNOG" id="KOG0351">
    <property type="taxonomic scope" value="Eukaryota"/>
</dbReference>
<dbReference type="GO" id="GO:0043138">
    <property type="term" value="F:3'-5' DNA helicase activity"/>
    <property type="evidence" value="ECO:0007669"/>
    <property type="project" value="TreeGrafter"/>
</dbReference>
<keyword evidence="4" id="KW-1185">Reference proteome</keyword>
<dbReference type="EnsemblProtists" id="PYU1_T007731">
    <property type="protein sequence ID" value="PYU1_T007731"/>
    <property type="gene ID" value="PYU1_G007715"/>
</dbReference>
<dbReference type="SUPFAM" id="SSF52540">
    <property type="entry name" value="P-loop containing nucleoside triphosphate hydrolases"/>
    <property type="match status" value="1"/>
</dbReference>
<name>K3WRY7_GLOUD</name>
<reference evidence="3" key="3">
    <citation type="submission" date="2015-02" db="UniProtKB">
        <authorList>
            <consortium name="EnsemblProtists"/>
        </authorList>
    </citation>
    <scope>IDENTIFICATION</scope>
    <source>
        <strain evidence="3">DAOM BR144</strain>
    </source>
</reference>
<dbReference type="VEuPathDB" id="FungiDB:PYU1_G007715"/>
<evidence type="ECO:0000313" key="4">
    <source>
        <dbReference type="Proteomes" id="UP000019132"/>
    </source>
</evidence>
<protein>
    <recommendedName>
        <fullName evidence="5">Helicase ATP-binding domain-containing protein</fullName>
    </recommendedName>
</protein>
<dbReference type="PANTHER" id="PTHR13710:SF155">
    <property type="entry name" value="ATP-DEPENDENT DNA HELICASE Q-LIKE 3"/>
    <property type="match status" value="1"/>
</dbReference>
<feature type="transmembrane region" description="Helical" evidence="2">
    <location>
        <begin position="70"/>
        <end position="87"/>
    </location>
</feature>
<reference evidence="4" key="1">
    <citation type="journal article" date="2010" name="Genome Biol.">
        <title>Genome sequence of the necrotrophic plant pathogen Pythium ultimum reveals original pathogenicity mechanisms and effector repertoire.</title>
        <authorList>
            <person name="Levesque C.A."/>
            <person name="Brouwer H."/>
            <person name="Cano L."/>
            <person name="Hamilton J.P."/>
            <person name="Holt C."/>
            <person name="Huitema E."/>
            <person name="Raffaele S."/>
            <person name="Robideau G.P."/>
            <person name="Thines M."/>
            <person name="Win J."/>
            <person name="Zerillo M.M."/>
            <person name="Beakes G.W."/>
            <person name="Boore J.L."/>
            <person name="Busam D."/>
            <person name="Dumas B."/>
            <person name="Ferriera S."/>
            <person name="Fuerstenberg S.I."/>
            <person name="Gachon C.M."/>
            <person name="Gaulin E."/>
            <person name="Govers F."/>
            <person name="Grenville-Briggs L."/>
            <person name="Horner N."/>
            <person name="Hostetler J."/>
            <person name="Jiang R.H."/>
            <person name="Johnson J."/>
            <person name="Krajaejun T."/>
            <person name="Lin H."/>
            <person name="Meijer H.J."/>
            <person name="Moore B."/>
            <person name="Morris P."/>
            <person name="Phuntmart V."/>
            <person name="Puiu D."/>
            <person name="Shetty J."/>
            <person name="Stajich J.E."/>
            <person name="Tripathy S."/>
            <person name="Wawra S."/>
            <person name="van West P."/>
            <person name="Whitty B.R."/>
            <person name="Coutinho P.M."/>
            <person name="Henrissat B."/>
            <person name="Martin F."/>
            <person name="Thomas P.D."/>
            <person name="Tyler B.M."/>
            <person name="De Vries R.P."/>
            <person name="Kamoun S."/>
            <person name="Yandell M."/>
            <person name="Tisserat N."/>
            <person name="Buell C.R."/>
        </authorList>
    </citation>
    <scope>NUCLEOTIDE SEQUENCE</scope>
    <source>
        <strain evidence="4">DAOM:BR144</strain>
    </source>
</reference>
<comment type="similarity">
    <text evidence="1">Belongs to the helicase family. RecQ subfamily.</text>
</comment>
<reference evidence="4" key="2">
    <citation type="submission" date="2010-04" db="EMBL/GenBank/DDBJ databases">
        <authorList>
            <person name="Buell R."/>
            <person name="Hamilton J."/>
            <person name="Hostetler J."/>
        </authorList>
    </citation>
    <scope>NUCLEOTIDE SEQUENCE [LARGE SCALE GENOMIC DNA]</scope>
    <source>
        <strain evidence="4">DAOM:BR144</strain>
    </source>
</reference>
<dbReference type="Gene3D" id="3.40.50.300">
    <property type="entry name" value="P-loop containing nucleotide triphosphate hydrolases"/>
    <property type="match status" value="1"/>
</dbReference>
<keyword evidence="2" id="KW-1133">Transmembrane helix</keyword>
<dbReference type="InterPro" id="IPR027417">
    <property type="entry name" value="P-loop_NTPase"/>
</dbReference>
<dbReference type="InParanoid" id="K3WRY7"/>
<dbReference type="OMA" id="AYCISTW"/>
<dbReference type="GO" id="GO:0005694">
    <property type="term" value="C:chromosome"/>
    <property type="evidence" value="ECO:0007669"/>
    <property type="project" value="TreeGrafter"/>
</dbReference>
<evidence type="ECO:0000256" key="2">
    <source>
        <dbReference type="SAM" id="Phobius"/>
    </source>
</evidence>
<dbReference type="HOGENOM" id="CLU_1113213_0_0_1"/>
<sequence>MTTGTLMERKSVLAAEALPREQLCDKIRAVLLRFGIESLRGQQGPVLQSVLQKSDTLVLMPTGGEKALCFQLPGLVIIVGLLLALMIDQVEALRHKRIGVEILSSLASTAEKLQTHQTLMRQCQSSGDPNSSQFHERIELPCVTPESRATIAIQRLLTNLSLYDGISLFAIDEAYCISTWDHDFCPTHRQLGDPREVNRVVDLISDNKSSDNETKPSTRYHAHSAATTQEVYILSDSSDNDDTSIAIDLG</sequence>